<dbReference type="RefSeq" id="WP_103466699.1">
    <property type="nucleotide sequence ID" value="NZ_PPXC01000013.1"/>
</dbReference>
<proteinExistence type="predicted"/>
<dbReference type="Gene3D" id="1.10.10.60">
    <property type="entry name" value="Homeodomain-like"/>
    <property type="match status" value="1"/>
</dbReference>
<dbReference type="Proteomes" id="UP000237061">
    <property type="component" value="Unassembled WGS sequence"/>
</dbReference>
<gene>
    <name evidence="1" type="ORF">CVS27_15200</name>
</gene>
<evidence type="ECO:0000313" key="1">
    <source>
        <dbReference type="EMBL" id="POH72476.1"/>
    </source>
</evidence>
<accession>A0A2S3ZT85</accession>
<sequence length="145" mass="16654">METAQEALARVYAGRELNRIDLLRSCAAARVADLKQDEIAQRLQISQAEVSRILRKIRNFPELLEVTPREIILDFHAGRMRHGEMLQQLKDWQYTFSKDAEPDNPEGALTGGSWDDVVDAFHRDLIDMEDYQEIRQVVLRSAATS</sequence>
<keyword evidence="2" id="KW-1185">Reference proteome</keyword>
<comment type="caution">
    <text evidence="1">The sequence shown here is derived from an EMBL/GenBank/DDBJ whole genome shotgun (WGS) entry which is preliminary data.</text>
</comment>
<evidence type="ECO:0000313" key="2">
    <source>
        <dbReference type="Proteomes" id="UP000237061"/>
    </source>
</evidence>
<organism evidence="1 2">
    <name type="scientific">Arthrobacter glacialis</name>
    <dbReference type="NCBI Taxonomy" id="1664"/>
    <lineage>
        <taxon>Bacteria</taxon>
        <taxon>Bacillati</taxon>
        <taxon>Actinomycetota</taxon>
        <taxon>Actinomycetes</taxon>
        <taxon>Micrococcales</taxon>
        <taxon>Micrococcaceae</taxon>
        <taxon>Arthrobacter</taxon>
    </lineage>
</organism>
<dbReference type="AlphaFoldDB" id="A0A2S3ZT85"/>
<dbReference type="EMBL" id="PPXC01000013">
    <property type="protein sequence ID" value="POH72476.1"/>
    <property type="molecule type" value="Genomic_DNA"/>
</dbReference>
<protein>
    <submittedName>
        <fullName evidence="1">Uncharacterized protein</fullName>
    </submittedName>
</protein>
<dbReference type="SUPFAM" id="SSF109709">
    <property type="entry name" value="KorB DNA-binding domain-like"/>
    <property type="match status" value="1"/>
</dbReference>
<reference evidence="1 2" key="1">
    <citation type="submission" date="2018-01" db="EMBL/GenBank/DDBJ databases">
        <title>Arthrobacter sp. nov., from glaciers in China.</title>
        <authorList>
            <person name="Liu Q."/>
            <person name="Xin Y.-H."/>
        </authorList>
    </citation>
    <scope>NUCLEOTIDE SEQUENCE [LARGE SCALE GENOMIC DNA]</scope>
    <source>
        <strain evidence="1 2">HLT2-12-2</strain>
    </source>
</reference>
<name>A0A2S3ZT85_ARTGL</name>